<organism evidence="2 3">
    <name type="scientific">Paracoccus alcaliphilus</name>
    <dbReference type="NCBI Taxonomy" id="34002"/>
    <lineage>
        <taxon>Bacteria</taxon>
        <taxon>Pseudomonadati</taxon>
        <taxon>Pseudomonadota</taxon>
        <taxon>Alphaproteobacteria</taxon>
        <taxon>Rhodobacterales</taxon>
        <taxon>Paracoccaceae</taxon>
        <taxon>Paracoccus</taxon>
    </lineage>
</organism>
<dbReference type="GO" id="GO:0016655">
    <property type="term" value="F:oxidoreductase activity, acting on NAD(P)H, quinone or similar compound as acceptor"/>
    <property type="evidence" value="ECO:0007669"/>
    <property type="project" value="TreeGrafter"/>
</dbReference>
<evidence type="ECO:0000259" key="1">
    <source>
        <dbReference type="Pfam" id="PF03358"/>
    </source>
</evidence>
<dbReference type="PANTHER" id="PTHR43590:SF1">
    <property type="entry name" value="ARSENIC RESISTANCE PROTEIN ARSH (AFU_ORTHOLOGUE AFUA_5G15030)"/>
    <property type="match status" value="1"/>
</dbReference>
<dbReference type="Proteomes" id="UP000199054">
    <property type="component" value="Unassembled WGS sequence"/>
</dbReference>
<dbReference type="STRING" id="34002.SAMN04489859_1006133"/>
<reference evidence="2 3" key="1">
    <citation type="submission" date="2016-10" db="EMBL/GenBank/DDBJ databases">
        <authorList>
            <person name="de Groot N.N."/>
        </authorList>
    </citation>
    <scope>NUCLEOTIDE SEQUENCE [LARGE SCALE GENOMIC DNA]</scope>
    <source>
        <strain evidence="2 3">DSM 8512</strain>
    </source>
</reference>
<dbReference type="RefSeq" id="WP_211657244.1">
    <property type="nucleotide sequence ID" value="NZ_CP067124.1"/>
</dbReference>
<protein>
    <submittedName>
        <fullName evidence="2">Arsenical resistance protein ArsH</fullName>
    </submittedName>
</protein>
<keyword evidence="3" id="KW-1185">Reference proteome</keyword>
<sequence length="226" mass="25127">MRLRTLPDPEVFPALDPDALPELAPADPPVRVLVLYGSLRERSFSRLAAEEATRLLLRMGAEARIFDPSDLPFPDQQKDGHPAIAELRAQAGWADAMLWSTPETHGQMSGLLKAQVEHIPLDEGGISPTQGQVLALMQVCGGSQSFNALNNMRVMGRSMRMLTIPHQCSVARVHHEFGPDGRMRAGACYDRIVDLAEELMRLTLLTRPWRAQLADRYSRRAAVRRG</sequence>
<evidence type="ECO:0000313" key="2">
    <source>
        <dbReference type="EMBL" id="SEN42050.1"/>
    </source>
</evidence>
<dbReference type="Pfam" id="PF03358">
    <property type="entry name" value="FMN_red"/>
    <property type="match status" value="1"/>
</dbReference>
<dbReference type="PANTHER" id="PTHR43590">
    <property type="entry name" value="ARSENIC RESISTANCE PROTEIN ARSH (AFU_ORTHOLOGUE AFUA_5G15030)"/>
    <property type="match status" value="1"/>
</dbReference>
<proteinExistence type="predicted"/>
<dbReference type="AlphaFoldDB" id="A0A1H8GE42"/>
<name>A0A1H8GE42_9RHOB</name>
<accession>A0A1H8GE42</accession>
<dbReference type="Gene3D" id="3.40.50.360">
    <property type="match status" value="1"/>
</dbReference>
<dbReference type="SUPFAM" id="SSF52218">
    <property type="entry name" value="Flavoproteins"/>
    <property type="match status" value="1"/>
</dbReference>
<dbReference type="InterPro" id="IPR005025">
    <property type="entry name" value="FMN_Rdtase-like_dom"/>
</dbReference>
<gene>
    <name evidence="2" type="ORF">SAMN04489859_1006133</name>
</gene>
<dbReference type="InterPro" id="IPR029039">
    <property type="entry name" value="Flavoprotein-like_sf"/>
</dbReference>
<evidence type="ECO:0000313" key="3">
    <source>
        <dbReference type="Proteomes" id="UP000199054"/>
    </source>
</evidence>
<dbReference type="InterPro" id="IPR014063">
    <property type="entry name" value="Arsenate-R_ArsH"/>
</dbReference>
<dbReference type="EMBL" id="FODE01000006">
    <property type="protein sequence ID" value="SEN42050.1"/>
    <property type="molecule type" value="Genomic_DNA"/>
</dbReference>
<feature type="domain" description="NADPH-dependent FMN reductase-like" evidence="1">
    <location>
        <begin position="31"/>
        <end position="172"/>
    </location>
</feature>